<evidence type="ECO:0000313" key="1">
    <source>
        <dbReference type="EMBL" id="MBX67485.1"/>
    </source>
</evidence>
<organism evidence="1">
    <name type="scientific">Rhizophora mucronata</name>
    <name type="common">Asiatic mangrove</name>
    <dbReference type="NCBI Taxonomy" id="61149"/>
    <lineage>
        <taxon>Eukaryota</taxon>
        <taxon>Viridiplantae</taxon>
        <taxon>Streptophyta</taxon>
        <taxon>Embryophyta</taxon>
        <taxon>Tracheophyta</taxon>
        <taxon>Spermatophyta</taxon>
        <taxon>Magnoliopsida</taxon>
        <taxon>eudicotyledons</taxon>
        <taxon>Gunneridae</taxon>
        <taxon>Pentapetalae</taxon>
        <taxon>rosids</taxon>
        <taxon>fabids</taxon>
        <taxon>Malpighiales</taxon>
        <taxon>Rhizophoraceae</taxon>
        <taxon>Rhizophora</taxon>
    </lineage>
</organism>
<protein>
    <submittedName>
        <fullName evidence="1">Uncharacterized protein</fullName>
    </submittedName>
</protein>
<reference evidence="1" key="1">
    <citation type="submission" date="2018-02" db="EMBL/GenBank/DDBJ databases">
        <title>Rhizophora mucronata_Transcriptome.</title>
        <authorList>
            <person name="Meera S.P."/>
            <person name="Sreeshan A."/>
            <person name="Augustine A."/>
        </authorList>
    </citation>
    <scope>NUCLEOTIDE SEQUENCE</scope>
    <source>
        <tissue evidence="1">Leaf</tissue>
    </source>
</reference>
<sequence length="31" mass="3662">MILVGCTRVFPLHISLWSPSHAHWALYFNQH</sequence>
<dbReference type="EMBL" id="GGEC01087001">
    <property type="protein sequence ID" value="MBX67485.1"/>
    <property type="molecule type" value="Transcribed_RNA"/>
</dbReference>
<proteinExistence type="predicted"/>
<dbReference type="AlphaFoldDB" id="A0A2P2QKR5"/>
<accession>A0A2P2QKR5</accession>
<name>A0A2P2QKR5_RHIMU</name>